<proteinExistence type="inferred from homology"/>
<dbReference type="Proteomes" id="UP001500518">
    <property type="component" value="Unassembled WGS sequence"/>
</dbReference>
<dbReference type="PANTHER" id="PTHR45024:SF2">
    <property type="entry name" value="SCP2 DOMAIN-CONTAINING PROTEIN"/>
    <property type="match status" value="1"/>
</dbReference>
<dbReference type="InterPro" id="IPR057326">
    <property type="entry name" value="KR_dom"/>
</dbReference>
<dbReference type="InterPro" id="IPR051687">
    <property type="entry name" value="Peroxisomal_Beta-Oxidation"/>
</dbReference>
<feature type="domain" description="Ketoreductase" evidence="4">
    <location>
        <begin position="17"/>
        <end position="205"/>
    </location>
</feature>
<accession>A0ABP9KPU9</accession>
<dbReference type="SUPFAM" id="SSF51735">
    <property type="entry name" value="NAD(P)-binding Rossmann-fold domains"/>
    <property type="match status" value="1"/>
</dbReference>
<name>A0ABP9KPU9_9SPHN</name>
<sequence length="346" mass="36750">MAAERIIYMNDMRFEDDVVIVTGGGRGMGRAHCLELARRGARVVVNDIGGGMDGEGTDASVAQEVVDFIEAAGGTAIANTSSVATEAGATEILDSALGAFGRIDAVIHNAGIAGFAPIEDISLEEFRKVLAVHLEGGFLIARAAWPHMRQQGYGRIVFITSQTALSGMFNLAHYGSAKAGLTGLGRVLALEGEPYGIRVNSLGVTALTRLMADFFAAGGPADDRPDVLHETGEWWETYNRSELVSPVLSYLVHPDCMLNGELLDTGGGHVSRQFLATTRGFLDLDLTTETLAENIDSVFDPTDAEGPFENAAKFLDWRHAKMIAAGAILPDIAAGAILPDKDSKED</sequence>
<dbReference type="InterPro" id="IPR002347">
    <property type="entry name" value="SDR_fam"/>
</dbReference>
<evidence type="ECO:0000256" key="3">
    <source>
        <dbReference type="RuleBase" id="RU000363"/>
    </source>
</evidence>
<keyword evidence="2" id="KW-0560">Oxidoreductase</keyword>
<dbReference type="PRINTS" id="PR00080">
    <property type="entry name" value="SDRFAMILY"/>
</dbReference>
<dbReference type="PRINTS" id="PR00081">
    <property type="entry name" value="GDHRDH"/>
</dbReference>
<keyword evidence="6" id="KW-1185">Reference proteome</keyword>
<dbReference type="EMBL" id="BAABHV010000028">
    <property type="protein sequence ID" value="GAA5063200.1"/>
    <property type="molecule type" value="Genomic_DNA"/>
</dbReference>
<reference evidence="6" key="1">
    <citation type="journal article" date="2019" name="Int. J. Syst. Evol. Microbiol.">
        <title>The Global Catalogue of Microorganisms (GCM) 10K type strain sequencing project: providing services to taxonomists for standard genome sequencing and annotation.</title>
        <authorList>
            <consortium name="The Broad Institute Genomics Platform"/>
            <consortium name="The Broad Institute Genome Sequencing Center for Infectious Disease"/>
            <person name="Wu L."/>
            <person name="Ma J."/>
        </authorList>
    </citation>
    <scope>NUCLEOTIDE SEQUENCE [LARGE SCALE GENOMIC DNA]</scope>
    <source>
        <strain evidence="6">JCM 18014</strain>
    </source>
</reference>
<organism evidence="5 6">
    <name type="scientific">Erythrobacter westpacificensis</name>
    <dbReference type="NCBI Taxonomy" id="1055231"/>
    <lineage>
        <taxon>Bacteria</taxon>
        <taxon>Pseudomonadati</taxon>
        <taxon>Pseudomonadota</taxon>
        <taxon>Alphaproteobacteria</taxon>
        <taxon>Sphingomonadales</taxon>
        <taxon>Erythrobacteraceae</taxon>
        <taxon>Erythrobacter/Porphyrobacter group</taxon>
        <taxon>Erythrobacter</taxon>
    </lineage>
</organism>
<dbReference type="Pfam" id="PF00106">
    <property type="entry name" value="adh_short"/>
    <property type="match status" value="1"/>
</dbReference>
<protein>
    <submittedName>
        <fullName evidence="5">SDR family oxidoreductase</fullName>
    </submittedName>
</protein>
<dbReference type="PROSITE" id="PS00061">
    <property type="entry name" value="ADH_SHORT"/>
    <property type="match status" value="1"/>
</dbReference>
<comment type="caution">
    <text evidence="5">The sequence shown here is derived from an EMBL/GenBank/DDBJ whole genome shotgun (WGS) entry which is preliminary data.</text>
</comment>
<evidence type="ECO:0000313" key="5">
    <source>
        <dbReference type="EMBL" id="GAA5063200.1"/>
    </source>
</evidence>
<dbReference type="SMART" id="SM00822">
    <property type="entry name" value="PKS_KR"/>
    <property type="match status" value="1"/>
</dbReference>
<dbReference type="Gene3D" id="3.40.50.720">
    <property type="entry name" value="NAD(P)-binding Rossmann-like Domain"/>
    <property type="match status" value="1"/>
</dbReference>
<evidence type="ECO:0000259" key="4">
    <source>
        <dbReference type="SMART" id="SM00822"/>
    </source>
</evidence>
<evidence type="ECO:0000313" key="6">
    <source>
        <dbReference type="Proteomes" id="UP001500518"/>
    </source>
</evidence>
<dbReference type="InterPro" id="IPR020904">
    <property type="entry name" value="Sc_DH/Rdtase_CS"/>
</dbReference>
<dbReference type="InterPro" id="IPR036291">
    <property type="entry name" value="NAD(P)-bd_dom_sf"/>
</dbReference>
<gene>
    <name evidence="5" type="ORF">GCM10023208_34210</name>
</gene>
<dbReference type="PANTHER" id="PTHR45024">
    <property type="entry name" value="DEHYDROGENASES, SHORT CHAIN"/>
    <property type="match status" value="1"/>
</dbReference>
<comment type="similarity">
    <text evidence="1 3">Belongs to the short-chain dehydrogenases/reductases (SDR) family.</text>
</comment>
<evidence type="ECO:0000256" key="1">
    <source>
        <dbReference type="ARBA" id="ARBA00006484"/>
    </source>
</evidence>
<evidence type="ECO:0000256" key="2">
    <source>
        <dbReference type="ARBA" id="ARBA00023002"/>
    </source>
</evidence>